<reference evidence="1 2" key="1">
    <citation type="submission" date="2017-12" db="EMBL/GenBank/DDBJ databases">
        <title>Gene loss provides genomic basis for host adaptation in cereal stripe rust fungi.</title>
        <authorList>
            <person name="Xia C."/>
        </authorList>
    </citation>
    <scope>NUCLEOTIDE SEQUENCE [LARGE SCALE GENOMIC DNA]</scope>
    <source>
        <strain evidence="1 2">93TX-2</strain>
    </source>
</reference>
<dbReference type="Proteomes" id="UP000238274">
    <property type="component" value="Unassembled WGS sequence"/>
</dbReference>
<reference evidence="2" key="2">
    <citation type="journal article" date="2018" name="BMC Genomics">
        <title>Genomic insights into host adaptation between the wheat stripe rust pathogen (Puccinia striiformis f. sp. tritici) and the barley stripe rust pathogen (Puccinia striiformis f. sp. hordei).</title>
        <authorList>
            <person name="Xia C."/>
            <person name="Wang M."/>
            <person name="Yin C."/>
            <person name="Cornejo O.E."/>
            <person name="Hulbert S.H."/>
            <person name="Chen X."/>
        </authorList>
    </citation>
    <scope>NUCLEOTIDE SEQUENCE [LARGE SCALE GENOMIC DNA]</scope>
    <source>
        <strain evidence="2">93TX-2</strain>
    </source>
</reference>
<keyword evidence="2" id="KW-1185">Reference proteome</keyword>
<proteinExistence type="predicted"/>
<evidence type="ECO:0000313" key="1">
    <source>
        <dbReference type="EMBL" id="POV98889.1"/>
    </source>
</evidence>
<dbReference type="AlphaFoldDB" id="A0A2S4UNP8"/>
<reference evidence="2" key="3">
    <citation type="journal article" date="2018" name="Mol. Plant Microbe Interact.">
        <title>Genome sequence resources for the wheat stripe rust pathogen (Puccinia striiformis f. sp. tritici) and the barley stripe rust pathogen (Puccinia striiformis f. sp. hordei).</title>
        <authorList>
            <person name="Xia C."/>
            <person name="Wang M."/>
            <person name="Yin C."/>
            <person name="Cornejo O.E."/>
            <person name="Hulbert S.H."/>
            <person name="Chen X."/>
        </authorList>
    </citation>
    <scope>NUCLEOTIDE SEQUENCE [LARGE SCALE GENOMIC DNA]</scope>
    <source>
        <strain evidence="2">93TX-2</strain>
    </source>
</reference>
<gene>
    <name evidence="1" type="ORF">PSHT_13796</name>
</gene>
<dbReference type="EMBL" id="PKSM01000286">
    <property type="protein sequence ID" value="POV98889.1"/>
    <property type="molecule type" value="Genomic_DNA"/>
</dbReference>
<sequence>MAITGYCLTWRGMQGSNLFPLRF</sequence>
<name>A0A2S4UNP8_9BASI</name>
<organism evidence="1 2">
    <name type="scientific">Puccinia striiformis</name>
    <dbReference type="NCBI Taxonomy" id="27350"/>
    <lineage>
        <taxon>Eukaryota</taxon>
        <taxon>Fungi</taxon>
        <taxon>Dikarya</taxon>
        <taxon>Basidiomycota</taxon>
        <taxon>Pucciniomycotina</taxon>
        <taxon>Pucciniomycetes</taxon>
        <taxon>Pucciniales</taxon>
        <taxon>Pucciniaceae</taxon>
        <taxon>Puccinia</taxon>
    </lineage>
</organism>
<evidence type="ECO:0000313" key="2">
    <source>
        <dbReference type="Proteomes" id="UP000238274"/>
    </source>
</evidence>
<comment type="caution">
    <text evidence="1">The sequence shown here is derived from an EMBL/GenBank/DDBJ whole genome shotgun (WGS) entry which is preliminary data.</text>
</comment>
<accession>A0A2S4UNP8</accession>
<dbReference type="VEuPathDB" id="FungiDB:PSHT_13796"/>
<protein>
    <submittedName>
        <fullName evidence="1">Uncharacterized protein</fullName>
    </submittedName>
</protein>